<dbReference type="EMBL" id="CM027685">
    <property type="protein sequence ID" value="KAG0527895.1"/>
    <property type="molecule type" value="Genomic_DNA"/>
</dbReference>
<evidence type="ECO:0000313" key="3">
    <source>
        <dbReference type="EMBL" id="KAG0527895.1"/>
    </source>
</evidence>
<evidence type="ECO:0000256" key="1">
    <source>
        <dbReference type="SAM" id="MobiDB-lite"/>
    </source>
</evidence>
<feature type="compositionally biased region" description="Low complexity" evidence="1">
    <location>
        <begin position="30"/>
        <end position="40"/>
    </location>
</feature>
<dbReference type="Proteomes" id="UP000807115">
    <property type="component" value="Chromosome 6"/>
</dbReference>
<gene>
    <name evidence="3" type="ORF">BDA96_06G272800</name>
</gene>
<protein>
    <submittedName>
        <fullName evidence="3">Uncharacterized protein</fullName>
    </submittedName>
</protein>
<feature type="signal peptide" evidence="2">
    <location>
        <begin position="1"/>
        <end position="29"/>
    </location>
</feature>
<sequence>MAIAQYSSTMKASCVVLVSILLLATLAAADASSSSPPSSLGRHPALVLGRKGRELGQSSGYNYQHQSKHLLKSEEVAMEVKKPKEEEEEAKAGWTADQGEDAEAGLIYSADYSGVAMHAGSPPTAKPKHRHPTIP</sequence>
<accession>A0A921QW54</accession>
<feature type="region of interest" description="Disordered" evidence="1">
    <location>
        <begin position="78"/>
        <end position="97"/>
    </location>
</feature>
<name>A0A921QW54_SORBI</name>
<feature type="region of interest" description="Disordered" evidence="1">
    <location>
        <begin position="30"/>
        <end position="49"/>
    </location>
</feature>
<keyword evidence="2" id="KW-0732">Signal</keyword>
<evidence type="ECO:0000256" key="2">
    <source>
        <dbReference type="SAM" id="SignalP"/>
    </source>
</evidence>
<reference evidence="3" key="2">
    <citation type="submission" date="2020-10" db="EMBL/GenBank/DDBJ databases">
        <authorList>
            <person name="Cooper E.A."/>
            <person name="Brenton Z.W."/>
            <person name="Flinn B.S."/>
            <person name="Jenkins J."/>
            <person name="Shu S."/>
            <person name="Flowers D."/>
            <person name="Luo F."/>
            <person name="Wang Y."/>
            <person name="Xia P."/>
            <person name="Barry K."/>
            <person name="Daum C."/>
            <person name="Lipzen A."/>
            <person name="Yoshinaga Y."/>
            <person name="Schmutz J."/>
            <person name="Saski C."/>
            <person name="Vermerris W."/>
            <person name="Kresovich S."/>
        </authorList>
    </citation>
    <scope>NUCLEOTIDE SEQUENCE</scope>
</reference>
<comment type="caution">
    <text evidence="3">The sequence shown here is derived from an EMBL/GenBank/DDBJ whole genome shotgun (WGS) entry which is preliminary data.</text>
</comment>
<reference evidence="3" key="1">
    <citation type="journal article" date="2019" name="BMC Genomics">
        <title>A new reference genome for Sorghum bicolor reveals high levels of sequence similarity between sweet and grain genotypes: implications for the genetics of sugar metabolism.</title>
        <authorList>
            <person name="Cooper E.A."/>
            <person name="Brenton Z.W."/>
            <person name="Flinn B.S."/>
            <person name="Jenkins J."/>
            <person name="Shu S."/>
            <person name="Flowers D."/>
            <person name="Luo F."/>
            <person name="Wang Y."/>
            <person name="Xia P."/>
            <person name="Barry K."/>
            <person name="Daum C."/>
            <person name="Lipzen A."/>
            <person name="Yoshinaga Y."/>
            <person name="Schmutz J."/>
            <person name="Saski C."/>
            <person name="Vermerris W."/>
            <person name="Kresovich S."/>
        </authorList>
    </citation>
    <scope>NUCLEOTIDE SEQUENCE</scope>
</reference>
<organism evidence="3 4">
    <name type="scientific">Sorghum bicolor</name>
    <name type="common">Sorghum</name>
    <name type="synonym">Sorghum vulgare</name>
    <dbReference type="NCBI Taxonomy" id="4558"/>
    <lineage>
        <taxon>Eukaryota</taxon>
        <taxon>Viridiplantae</taxon>
        <taxon>Streptophyta</taxon>
        <taxon>Embryophyta</taxon>
        <taxon>Tracheophyta</taxon>
        <taxon>Spermatophyta</taxon>
        <taxon>Magnoliopsida</taxon>
        <taxon>Liliopsida</taxon>
        <taxon>Poales</taxon>
        <taxon>Poaceae</taxon>
        <taxon>PACMAD clade</taxon>
        <taxon>Panicoideae</taxon>
        <taxon>Andropogonodae</taxon>
        <taxon>Andropogoneae</taxon>
        <taxon>Sorghinae</taxon>
        <taxon>Sorghum</taxon>
    </lineage>
</organism>
<feature type="chain" id="PRO_5036909686" evidence="2">
    <location>
        <begin position="30"/>
        <end position="135"/>
    </location>
</feature>
<proteinExistence type="predicted"/>
<evidence type="ECO:0000313" key="4">
    <source>
        <dbReference type="Proteomes" id="UP000807115"/>
    </source>
</evidence>
<dbReference type="AlphaFoldDB" id="A0A921QW54"/>